<dbReference type="Proteomes" id="UP001236569">
    <property type="component" value="Unassembled WGS sequence"/>
</dbReference>
<gene>
    <name evidence="1" type="ORF">QM480_06025</name>
</gene>
<evidence type="ECO:0000313" key="1">
    <source>
        <dbReference type="EMBL" id="MDI9863871.1"/>
    </source>
</evidence>
<dbReference type="RefSeq" id="WP_283369116.1">
    <property type="nucleotide sequence ID" value="NZ_JASHID010000003.1"/>
</dbReference>
<keyword evidence="2" id="KW-1185">Reference proteome</keyword>
<name>A0ABT6YJW7_9BACT</name>
<comment type="caution">
    <text evidence="1">The sequence shown here is derived from an EMBL/GenBank/DDBJ whole genome shotgun (WGS) entry which is preliminary data.</text>
</comment>
<proteinExistence type="predicted"/>
<sequence length="258" mass="30425">MSLYNLEQELAKLCRKELSDLYKKQLVNVWGSTGRDIRDPDAPLGIYFYDESGVNSIVVKNDLIVERYSVLKELFMYKANCGEIYSDLQITIYPDGNSKYKYWFDEERLMKQEYERELSNAKDFPHALSKYLVFYDLDSIKFRKNFKQIIVILEIQNGSPLIDVRFINGRNQVKSLFNLEVNTSPSYREAVEKILTTAKGHLLKHYEATHIGLIKAVWKPWNKIVVSVPPSGYLNELEDIHYYLDELELEKDFFLERY</sequence>
<accession>A0ABT6YJW7</accession>
<dbReference type="EMBL" id="JASHID010000003">
    <property type="protein sequence ID" value="MDI9863871.1"/>
    <property type="molecule type" value="Genomic_DNA"/>
</dbReference>
<protein>
    <submittedName>
        <fullName evidence="1">Uncharacterized protein</fullName>
    </submittedName>
</protein>
<organism evidence="1 2">
    <name type="scientific">Flectobacillus longus</name>
    <dbReference type="NCBI Taxonomy" id="2984207"/>
    <lineage>
        <taxon>Bacteria</taxon>
        <taxon>Pseudomonadati</taxon>
        <taxon>Bacteroidota</taxon>
        <taxon>Cytophagia</taxon>
        <taxon>Cytophagales</taxon>
        <taxon>Flectobacillaceae</taxon>
        <taxon>Flectobacillus</taxon>
    </lineage>
</organism>
<evidence type="ECO:0000313" key="2">
    <source>
        <dbReference type="Proteomes" id="UP001236569"/>
    </source>
</evidence>
<reference evidence="1 2" key="1">
    <citation type="submission" date="2023-05" db="EMBL/GenBank/DDBJ databases">
        <title>Novel species of genus Flectobacillus isolated from stream in China.</title>
        <authorList>
            <person name="Lu H."/>
        </authorList>
    </citation>
    <scope>NUCLEOTIDE SEQUENCE [LARGE SCALE GENOMIC DNA]</scope>
    <source>
        <strain evidence="1 2">DC10W</strain>
    </source>
</reference>